<comment type="caution">
    <text evidence="5">The sequence shown here is derived from an EMBL/GenBank/DDBJ whole genome shotgun (WGS) entry which is preliminary data.</text>
</comment>
<evidence type="ECO:0000313" key="6">
    <source>
        <dbReference type="Proteomes" id="UP000518266"/>
    </source>
</evidence>
<keyword evidence="3" id="KW-1133">Transmembrane helix</keyword>
<evidence type="ECO:0000256" key="2">
    <source>
        <dbReference type="ARBA" id="ARBA00008779"/>
    </source>
</evidence>
<comment type="cofactor">
    <cofactor evidence="1">
        <name>Ca(2+)</name>
        <dbReference type="ChEBI" id="CHEBI:29108"/>
    </cofactor>
</comment>
<feature type="domain" description="Sulfatase N-terminal" evidence="4">
    <location>
        <begin position="1"/>
        <end position="144"/>
    </location>
</feature>
<evidence type="ECO:0000256" key="1">
    <source>
        <dbReference type="ARBA" id="ARBA00001913"/>
    </source>
</evidence>
<proteinExistence type="inferred from homology"/>
<evidence type="ECO:0000313" key="5">
    <source>
        <dbReference type="EMBL" id="KAF3857295.1"/>
    </source>
</evidence>
<keyword evidence="3" id="KW-0812">Transmembrane</keyword>
<dbReference type="OrthoDB" id="103349at2759"/>
<protein>
    <recommendedName>
        <fullName evidence="4">Sulfatase N-terminal domain-containing protein</fullName>
    </recommendedName>
</protein>
<dbReference type="InterPro" id="IPR017850">
    <property type="entry name" value="Alkaline_phosphatase_core_sf"/>
</dbReference>
<evidence type="ECO:0000259" key="4">
    <source>
        <dbReference type="Pfam" id="PF00884"/>
    </source>
</evidence>
<reference evidence="5 6" key="1">
    <citation type="submission" date="2020-03" db="EMBL/GenBank/DDBJ databases">
        <title>Dissostichus mawsoni Genome sequencing and assembly.</title>
        <authorList>
            <person name="Park H."/>
        </authorList>
    </citation>
    <scope>NUCLEOTIDE SEQUENCE [LARGE SCALE GENOMIC DNA]</scope>
    <source>
        <strain evidence="5">DM0001</strain>
        <tissue evidence="5">Muscle</tissue>
    </source>
</reference>
<gene>
    <name evidence="5" type="ORF">F7725_009154</name>
</gene>
<dbReference type="PANTHER" id="PTHR42693:SF9">
    <property type="entry name" value="STERYL-SULFATASE"/>
    <property type="match status" value="1"/>
</dbReference>
<comment type="similarity">
    <text evidence="2">Belongs to the sulfatase family.</text>
</comment>
<dbReference type="Proteomes" id="UP000518266">
    <property type="component" value="Unassembled WGS sequence"/>
</dbReference>
<dbReference type="EMBL" id="JAAKFY010000005">
    <property type="protein sequence ID" value="KAF3857295.1"/>
    <property type="molecule type" value="Genomic_DNA"/>
</dbReference>
<dbReference type="PANTHER" id="PTHR42693">
    <property type="entry name" value="ARYLSULFATASE FAMILY MEMBER"/>
    <property type="match status" value="1"/>
</dbReference>
<dbReference type="InterPro" id="IPR050738">
    <property type="entry name" value="Sulfatase"/>
</dbReference>
<accession>A0A7J5Z6C0</accession>
<dbReference type="SUPFAM" id="SSF53649">
    <property type="entry name" value="Alkaline phosphatase-like"/>
    <property type="match status" value="1"/>
</dbReference>
<dbReference type="Pfam" id="PF14707">
    <property type="entry name" value="Sulfatase_C"/>
    <property type="match status" value="1"/>
</dbReference>
<dbReference type="Pfam" id="PF00884">
    <property type="entry name" value="Sulfatase"/>
    <property type="match status" value="1"/>
</dbReference>
<sequence length="278" mass="31211">MTHEAVDFLERNSATPFLLFFSFVQVHTAMFASAAFRGTSRHGIYGDAVHEVDWSVGQIMQTLDRLNLRENTLVYLTSDQGAHLEEISDGGEVHRGSNGIYKAGKSTNWEGGIRVPGILRWPGNIPAGREVDEPTSNMDLFPTVGRVDRSNHEFLFHYCNAYLNALRVESLLLHPELLPRQRDSLLPHTRLLLHAGLRDLPRPSAALRPLQGPIREHAAHSQHAFYSVLAAMEEAAEKHRGSVEPVESQMSALNLMWKPWLQPCCSTLSQLCQCQQDQ</sequence>
<dbReference type="AlphaFoldDB" id="A0A7J5Z6C0"/>
<dbReference type="InterPro" id="IPR000917">
    <property type="entry name" value="Sulfatase_N"/>
</dbReference>
<dbReference type="GO" id="GO:0004065">
    <property type="term" value="F:arylsulfatase activity"/>
    <property type="evidence" value="ECO:0007669"/>
    <property type="project" value="TreeGrafter"/>
</dbReference>
<organism evidence="5 6">
    <name type="scientific">Dissostichus mawsoni</name>
    <name type="common">Antarctic cod</name>
    <dbReference type="NCBI Taxonomy" id="36200"/>
    <lineage>
        <taxon>Eukaryota</taxon>
        <taxon>Metazoa</taxon>
        <taxon>Chordata</taxon>
        <taxon>Craniata</taxon>
        <taxon>Vertebrata</taxon>
        <taxon>Euteleostomi</taxon>
        <taxon>Actinopterygii</taxon>
        <taxon>Neopterygii</taxon>
        <taxon>Teleostei</taxon>
        <taxon>Neoteleostei</taxon>
        <taxon>Acanthomorphata</taxon>
        <taxon>Eupercaria</taxon>
        <taxon>Perciformes</taxon>
        <taxon>Notothenioidei</taxon>
        <taxon>Nototheniidae</taxon>
        <taxon>Dissostichus</taxon>
    </lineage>
</organism>
<name>A0A7J5Z6C0_DISMA</name>
<keyword evidence="3" id="KW-0472">Membrane</keyword>
<keyword evidence="6" id="KW-1185">Reference proteome</keyword>
<feature type="transmembrane region" description="Helical" evidence="3">
    <location>
        <begin position="17"/>
        <end position="36"/>
    </location>
</feature>
<dbReference type="Gene3D" id="3.40.720.10">
    <property type="entry name" value="Alkaline Phosphatase, subunit A"/>
    <property type="match status" value="1"/>
</dbReference>
<evidence type="ECO:0000256" key="3">
    <source>
        <dbReference type="SAM" id="Phobius"/>
    </source>
</evidence>